<dbReference type="EMBL" id="LCBC01000010">
    <property type="protein sequence ID" value="KKS04081.1"/>
    <property type="molecule type" value="Genomic_DNA"/>
</dbReference>
<evidence type="ECO:0000313" key="4">
    <source>
        <dbReference type="Proteomes" id="UP000034493"/>
    </source>
</evidence>
<comment type="caution">
    <text evidence="3">The sequence shown here is derived from an EMBL/GenBank/DDBJ whole genome shotgun (WGS) entry which is preliminary data.</text>
</comment>
<reference evidence="3 4" key="1">
    <citation type="journal article" date="2015" name="Nature">
        <title>rRNA introns, odd ribosomes, and small enigmatic genomes across a large radiation of phyla.</title>
        <authorList>
            <person name="Brown C.T."/>
            <person name="Hug L.A."/>
            <person name="Thomas B.C."/>
            <person name="Sharon I."/>
            <person name="Castelle C.J."/>
            <person name="Singh A."/>
            <person name="Wilkins M.J."/>
            <person name="Williams K.H."/>
            <person name="Banfield J.F."/>
        </authorList>
    </citation>
    <scope>NUCLEOTIDE SEQUENCE [LARGE SCALE GENOMIC DNA]</scope>
</reference>
<keyword evidence="2" id="KW-0812">Transmembrane</keyword>
<accession>A0A0G0Y3P2</accession>
<feature type="region of interest" description="Disordered" evidence="1">
    <location>
        <begin position="1"/>
        <end position="69"/>
    </location>
</feature>
<name>A0A0G0Y3P2_9BACT</name>
<evidence type="ECO:0000256" key="1">
    <source>
        <dbReference type="SAM" id="MobiDB-lite"/>
    </source>
</evidence>
<dbReference type="AlphaFoldDB" id="A0A0G0Y3P2"/>
<keyword evidence="2" id="KW-0472">Membrane</keyword>
<feature type="compositionally biased region" description="Low complexity" evidence="1">
    <location>
        <begin position="9"/>
        <end position="25"/>
    </location>
</feature>
<proteinExistence type="predicted"/>
<keyword evidence="2" id="KW-1133">Transmembrane helix</keyword>
<gene>
    <name evidence="3" type="ORF">UU56_C0010G0012</name>
</gene>
<feature type="compositionally biased region" description="Low complexity" evidence="1">
    <location>
        <begin position="33"/>
        <end position="64"/>
    </location>
</feature>
<evidence type="ECO:0000313" key="3">
    <source>
        <dbReference type="EMBL" id="KKS04081.1"/>
    </source>
</evidence>
<evidence type="ECO:0000256" key="2">
    <source>
        <dbReference type="SAM" id="Phobius"/>
    </source>
</evidence>
<protein>
    <submittedName>
        <fullName evidence="3">Uncharacterized protein</fullName>
    </submittedName>
</protein>
<feature type="transmembrane region" description="Helical" evidence="2">
    <location>
        <begin position="77"/>
        <end position="97"/>
    </location>
</feature>
<feature type="region of interest" description="Disordered" evidence="1">
    <location>
        <begin position="104"/>
        <end position="124"/>
    </location>
</feature>
<organism evidence="3 4">
    <name type="scientific">Candidatus Curtissbacteria bacterium GW2011_GWA2_41_24</name>
    <dbReference type="NCBI Taxonomy" id="1618411"/>
    <lineage>
        <taxon>Bacteria</taxon>
        <taxon>Candidatus Curtissiibacteriota</taxon>
    </lineage>
</organism>
<sequence>MVQSPVQNTPQTTPAPSTSSGQAQGQPPPAQPSVPSTPSQPSQPSKTSVSSKPSQPSQPSQPSLPSFPKPKLPPLKLPLLLALVALIAVALGIFLAVDKRFFQKTQPSPSPSAEDHSKPPEENIFGVNGKIVSIDKEKKIFEVIPTIPNWNKRWLVKVGEDTILAAFSDYTKTTAAPLTGNKTFRDLAKSVPRKQFEDYRVGDNVYLMAAEGQDFAKEIGVFEPFAFLLQKSR</sequence>
<dbReference type="Proteomes" id="UP000034493">
    <property type="component" value="Unassembled WGS sequence"/>
</dbReference>